<keyword evidence="8 12" id="KW-0808">Transferase</keyword>
<evidence type="ECO:0000256" key="9">
    <source>
        <dbReference type="ARBA" id="ARBA00022691"/>
    </source>
</evidence>
<feature type="domain" description="Ribosomal RNA small subunit methyltransferase E methyltransferase" evidence="13">
    <location>
        <begin position="72"/>
        <end position="237"/>
    </location>
</feature>
<dbReference type="NCBIfam" id="NF008692">
    <property type="entry name" value="PRK11713.1-5"/>
    <property type="match status" value="1"/>
</dbReference>
<gene>
    <name evidence="15" type="ORF">SAMN02745180_00746</name>
</gene>
<evidence type="ECO:0000256" key="4">
    <source>
        <dbReference type="ARBA" id="ARBA00013673"/>
    </source>
</evidence>
<dbReference type="InterPro" id="IPR046886">
    <property type="entry name" value="RsmE_MTase_dom"/>
</dbReference>
<dbReference type="Gene3D" id="2.40.240.20">
    <property type="entry name" value="Hypothetical PUA domain-like, domain 1"/>
    <property type="match status" value="1"/>
</dbReference>
<dbReference type="OrthoDB" id="9815641at2"/>
<dbReference type="GO" id="GO:0005737">
    <property type="term" value="C:cytoplasm"/>
    <property type="evidence" value="ECO:0007669"/>
    <property type="project" value="UniProtKB-SubCell"/>
</dbReference>
<evidence type="ECO:0000256" key="5">
    <source>
        <dbReference type="ARBA" id="ARBA00022490"/>
    </source>
</evidence>
<dbReference type="InterPro" id="IPR029026">
    <property type="entry name" value="tRNA_m1G_MTases_N"/>
</dbReference>
<evidence type="ECO:0000259" key="14">
    <source>
        <dbReference type="Pfam" id="PF20260"/>
    </source>
</evidence>
<keyword evidence="9 12" id="KW-0949">S-adenosyl-L-methionine</keyword>
<dbReference type="RefSeq" id="WP_072743310.1">
    <property type="nucleotide sequence ID" value="NZ_FQXR01000003.1"/>
</dbReference>
<evidence type="ECO:0000256" key="8">
    <source>
        <dbReference type="ARBA" id="ARBA00022679"/>
    </source>
</evidence>
<dbReference type="EC" id="2.1.1.193" evidence="3 12"/>
<dbReference type="GO" id="GO:0070475">
    <property type="term" value="P:rRNA base methylation"/>
    <property type="evidence" value="ECO:0007669"/>
    <property type="project" value="TreeGrafter"/>
</dbReference>
<feature type="domain" description="Ribosomal RNA small subunit methyltransferase E PUA-like" evidence="14">
    <location>
        <begin position="20"/>
        <end position="63"/>
    </location>
</feature>
<dbReference type="InterPro" id="IPR029028">
    <property type="entry name" value="Alpha/beta_knot_MTases"/>
</dbReference>
<dbReference type="Pfam" id="PF04452">
    <property type="entry name" value="Methyltrans_RNA"/>
    <property type="match status" value="1"/>
</dbReference>
<dbReference type="Proteomes" id="UP000184389">
    <property type="component" value="Unassembled WGS sequence"/>
</dbReference>
<dbReference type="AlphaFoldDB" id="A0A1M5USJ6"/>
<organism evidence="15 16">
    <name type="scientific">Sporanaerobacter acetigenes DSM 13106</name>
    <dbReference type="NCBI Taxonomy" id="1123281"/>
    <lineage>
        <taxon>Bacteria</taxon>
        <taxon>Bacillati</taxon>
        <taxon>Bacillota</taxon>
        <taxon>Tissierellia</taxon>
        <taxon>Tissierellales</taxon>
        <taxon>Sporanaerobacteraceae</taxon>
        <taxon>Sporanaerobacter</taxon>
    </lineage>
</organism>
<dbReference type="Pfam" id="PF20260">
    <property type="entry name" value="PUA_4"/>
    <property type="match status" value="1"/>
</dbReference>
<dbReference type="SUPFAM" id="SSF75217">
    <property type="entry name" value="alpha/beta knot"/>
    <property type="match status" value="1"/>
</dbReference>
<evidence type="ECO:0000256" key="11">
    <source>
        <dbReference type="ARBA" id="ARBA00047944"/>
    </source>
</evidence>
<evidence type="ECO:0000256" key="10">
    <source>
        <dbReference type="ARBA" id="ARBA00025699"/>
    </source>
</evidence>
<comment type="subcellular location">
    <subcellularLocation>
        <location evidence="1 12">Cytoplasm</location>
    </subcellularLocation>
</comment>
<dbReference type="EMBL" id="FQXR01000003">
    <property type="protein sequence ID" value="SHH65683.1"/>
    <property type="molecule type" value="Genomic_DNA"/>
</dbReference>
<dbReference type="PANTHER" id="PTHR30027:SF3">
    <property type="entry name" value="16S RRNA (URACIL(1498)-N(3))-METHYLTRANSFERASE"/>
    <property type="match status" value="1"/>
</dbReference>
<keyword evidence="16" id="KW-1185">Reference proteome</keyword>
<proteinExistence type="inferred from homology"/>
<dbReference type="STRING" id="1123281.SAMN02745180_00746"/>
<evidence type="ECO:0000256" key="2">
    <source>
        <dbReference type="ARBA" id="ARBA00005528"/>
    </source>
</evidence>
<keyword evidence="6 12" id="KW-0698">rRNA processing</keyword>
<dbReference type="InterPro" id="IPR015947">
    <property type="entry name" value="PUA-like_sf"/>
</dbReference>
<dbReference type="CDD" id="cd18084">
    <property type="entry name" value="RsmE-like"/>
    <property type="match status" value="1"/>
</dbReference>
<comment type="catalytic activity">
    <reaction evidence="11 12">
        <text>uridine(1498) in 16S rRNA + S-adenosyl-L-methionine = N(3)-methyluridine(1498) in 16S rRNA + S-adenosyl-L-homocysteine + H(+)</text>
        <dbReference type="Rhea" id="RHEA:42920"/>
        <dbReference type="Rhea" id="RHEA-COMP:10283"/>
        <dbReference type="Rhea" id="RHEA-COMP:10284"/>
        <dbReference type="ChEBI" id="CHEBI:15378"/>
        <dbReference type="ChEBI" id="CHEBI:57856"/>
        <dbReference type="ChEBI" id="CHEBI:59789"/>
        <dbReference type="ChEBI" id="CHEBI:65315"/>
        <dbReference type="ChEBI" id="CHEBI:74502"/>
        <dbReference type="EC" id="2.1.1.193"/>
    </reaction>
</comment>
<evidence type="ECO:0000256" key="7">
    <source>
        <dbReference type="ARBA" id="ARBA00022603"/>
    </source>
</evidence>
<dbReference type="GO" id="GO:0070042">
    <property type="term" value="F:rRNA (uridine-N3-)-methyltransferase activity"/>
    <property type="evidence" value="ECO:0007669"/>
    <property type="project" value="TreeGrafter"/>
</dbReference>
<protein>
    <recommendedName>
        <fullName evidence="4 12">Ribosomal RNA small subunit methyltransferase E</fullName>
        <ecNumber evidence="3 12">2.1.1.193</ecNumber>
    </recommendedName>
</protein>
<dbReference type="InterPro" id="IPR046887">
    <property type="entry name" value="RsmE_PUA-like"/>
</dbReference>
<dbReference type="Gene3D" id="3.40.1280.10">
    <property type="match status" value="1"/>
</dbReference>
<name>A0A1M5USJ6_9FIRM</name>
<evidence type="ECO:0000256" key="1">
    <source>
        <dbReference type="ARBA" id="ARBA00004496"/>
    </source>
</evidence>
<dbReference type="PANTHER" id="PTHR30027">
    <property type="entry name" value="RIBOSOMAL RNA SMALL SUBUNIT METHYLTRANSFERASE E"/>
    <property type="match status" value="1"/>
</dbReference>
<comment type="function">
    <text evidence="10 12">Specifically methylates the N3 position of the uracil ring of uridine 1498 (m3U1498) in 16S rRNA. Acts on the fully assembled 30S ribosomal subunit.</text>
</comment>
<reference evidence="15 16" key="1">
    <citation type="submission" date="2016-11" db="EMBL/GenBank/DDBJ databases">
        <authorList>
            <person name="Jaros S."/>
            <person name="Januszkiewicz K."/>
            <person name="Wedrychowicz H."/>
        </authorList>
    </citation>
    <scope>NUCLEOTIDE SEQUENCE [LARGE SCALE GENOMIC DNA]</scope>
    <source>
        <strain evidence="15 16">DSM 13106</strain>
    </source>
</reference>
<dbReference type="NCBIfam" id="TIGR00046">
    <property type="entry name" value="RsmE family RNA methyltransferase"/>
    <property type="match status" value="1"/>
</dbReference>
<evidence type="ECO:0000259" key="13">
    <source>
        <dbReference type="Pfam" id="PF04452"/>
    </source>
</evidence>
<dbReference type="InterPro" id="IPR006700">
    <property type="entry name" value="RsmE"/>
</dbReference>
<sequence>MNRFFVQENQVNKNLITIVGEDVKHIKDVLRLKVGDSIEVVSKGILYLCQIHSIEKNIILANIEEKFKSKNEPPIHIVLYQGLPKSSKMDFIVQKATELGAAEIYPLITDRTVVKINDIKKENKKVERWNKIALEAAKQSKRDCIPIVKNIISFNDMLSSLKDEKNILVPYEDEETVHLKDVMKNIEGEKIHIIIGPEGGFEEREIEELRSIGSNIVSLGPRILRTETAGLVAMSILLYELGDI</sequence>
<keyword evidence="7 12" id="KW-0489">Methyltransferase</keyword>
<dbReference type="PIRSF" id="PIRSF015601">
    <property type="entry name" value="MTase_slr0722"/>
    <property type="match status" value="1"/>
</dbReference>
<evidence type="ECO:0000313" key="16">
    <source>
        <dbReference type="Proteomes" id="UP000184389"/>
    </source>
</evidence>
<evidence type="ECO:0000313" key="15">
    <source>
        <dbReference type="EMBL" id="SHH65683.1"/>
    </source>
</evidence>
<keyword evidence="5 12" id="KW-0963">Cytoplasm</keyword>
<evidence type="ECO:0000256" key="3">
    <source>
        <dbReference type="ARBA" id="ARBA00012328"/>
    </source>
</evidence>
<evidence type="ECO:0000256" key="6">
    <source>
        <dbReference type="ARBA" id="ARBA00022552"/>
    </source>
</evidence>
<evidence type="ECO:0000256" key="12">
    <source>
        <dbReference type="PIRNR" id="PIRNR015601"/>
    </source>
</evidence>
<accession>A0A1M5USJ6</accession>
<comment type="similarity">
    <text evidence="2 12">Belongs to the RNA methyltransferase RsmE family.</text>
</comment>
<dbReference type="SUPFAM" id="SSF88697">
    <property type="entry name" value="PUA domain-like"/>
    <property type="match status" value="1"/>
</dbReference>